<feature type="region of interest" description="Disordered" evidence="1">
    <location>
        <begin position="23"/>
        <end position="82"/>
    </location>
</feature>
<dbReference type="Gramene" id="PVH63990">
    <property type="protein sequence ID" value="PVH63990"/>
    <property type="gene ID" value="PAHAL_2G159300"/>
</dbReference>
<evidence type="ECO:0000313" key="2">
    <source>
        <dbReference type="EMBL" id="PVH63991.1"/>
    </source>
</evidence>
<dbReference type="Gramene" id="PVH63991">
    <property type="protein sequence ID" value="PVH63991"/>
    <property type="gene ID" value="PAHAL_2G159300"/>
</dbReference>
<sequence>MAVVPCSHARPLRLSIECHRKSLPGPAKEVLRPPASSVPDAANDRRRAASCSRMPSSAGSKSAPSTTRILRTSSSTRFVDCY</sequence>
<gene>
    <name evidence="2" type="ORF">PAHAL_2G159300</name>
</gene>
<feature type="compositionally biased region" description="Low complexity" evidence="1">
    <location>
        <begin position="65"/>
        <end position="82"/>
    </location>
</feature>
<protein>
    <submittedName>
        <fullName evidence="2">Uncharacterized protein</fullName>
    </submittedName>
</protein>
<dbReference type="EMBL" id="CM008047">
    <property type="protein sequence ID" value="PVH63990.1"/>
    <property type="molecule type" value="Genomic_DNA"/>
</dbReference>
<feature type="compositionally biased region" description="Polar residues" evidence="1">
    <location>
        <begin position="53"/>
        <end position="64"/>
    </location>
</feature>
<dbReference type="Proteomes" id="UP000243499">
    <property type="component" value="Chromosome 2"/>
</dbReference>
<evidence type="ECO:0000256" key="1">
    <source>
        <dbReference type="SAM" id="MobiDB-lite"/>
    </source>
</evidence>
<organism evidence="2">
    <name type="scientific">Panicum hallii</name>
    <dbReference type="NCBI Taxonomy" id="206008"/>
    <lineage>
        <taxon>Eukaryota</taxon>
        <taxon>Viridiplantae</taxon>
        <taxon>Streptophyta</taxon>
        <taxon>Embryophyta</taxon>
        <taxon>Tracheophyta</taxon>
        <taxon>Spermatophyta</taxon>
        <taxon>Magnoliopsida</taxon>
        <taxon>Liliopsida</taxon>
        <taxon>Poales</taxon>
        <taxon>Poaceae</taxon>
        <taxon>PACMAD clade</taxon>
        <taxon>Panicoideae</taxon>
        <taxon>Panicodae</taxon>
        <taxon>Paniceae</taxon>
        <taxon>Panicinae</taxon>
        <taxon>Panicum</taxon>
        <taxon>Panicum sect. Panicum</taxon>
    </lineage>
</organism>
<dbReference type="AlphaFoldDB" id="A0A2T8KP68"/>
<proteinExistence type="predicted"/>
<dbReference type="EMBL" id="CM008047">
    <property type="protein sequence ID" value="PVH63991.1"/>
    <property type="molecule type" value="Genomic_DNA"/>
</dbReference>
<name>A0A2T8KP68_9POAL</name>
<reference evidence="2" key="1">
    <citation type="submission" date="2018-04" db="EMBL/GenBank/DDBJ databases">
        <title>WGS assembly of Panicum hallii.</title>
        <authorList>
            <person name="Lovell J."/>
            <person name="Jenkins J."/>
            <person name="Lowry D."/>
            <person name="Mamidi S."/>
            <person name="Sreedasyam A."/>
            <person name="Weng X."/>
            <person name="Barry K."/>
            <person name="Bonette J."/>
            <person name="Campitelli B."/>
            <person name="Daum C."/>
            <person name="Gordon S."/>
            <person name="Gould B."/>
            <person name="Lipzen A."/>
            <person name="Macqueen A."/>
            <person name="Palacio-Mejia J."/>
            <person name="Plott C."/>
            <person name="Shakirov E."/>
            <person name="Shu S."/>
            <person name="Yoshinaga Y."/>
            <person name="Zane M."/>
            <person name="Rokhsar D."/>
            <person name="Grimwood J."/>
            <person name="Schmutz J."/>
            <person name="Juenger T."/>
        </authorList>
    </citation>
    <scope>NUCLEOTIDE SEQUENCE [LARGE SCALE GENOMIC DNA]</scope>
    <source>
        <strain evidence="2">FIL2</strain>
    </source>
</reference>
<accession>A0A2T8KP68</accession>